<sequence length="267" mass="30542">MADAATGILAGLLPALTKQIADSVVEVTGEVENALHQQLESTGDKKKQARQLNAVAKGSGKYMYKVHRAFEKNFSKFELYVRRNIVSVPDALVDTVAQIRAERWNKQGEGSEAARQEREEEEATSLLSKEEREERQVDAQLEALRVKLRELTVTNQRLELEQRSLAERTRHFQGLLSKVTFLDDVRERAILPLKRTAEHVTTLRQALLQLDTVQATLEEDVRQYKRSKVATRGTFHNLRKRFAARSAEMTYRTTEDLEELHAKLLTM</sequence>
<keyword evidence="5" id="KW-0498">Mitosis</keyword>
<keyword evidence="3" id="KW-0158">Chromosome</keyword>
<dbReference type="GO" id="GO:0000070">
    <property type="term" value="P:mitotic sister chromatid segregation"/>
    <property type="evidence" value="ECO:0007669"/>
    <property type="project" value="TreeGrafter"/>
</dbReference>
<dbReference type="PANTHER" id="PTHR14527:SF2">
    <property type="entry name" value="PROTEIN MIS12 HOMOLOG"/>
    <property type="match status" value="1"/>
</dbReference>
<evidence type="ECO:0000256" key="7">
    <source>
        <dbReference type="ARBA" id="ARBA00023054"/>
    </source>
</evidence>
<evidence type="ECO:0000256" key="4">
    <source>
        <dbReference type="ARBA" id="ARBA00022618"/>
    </source>
</evidence>
<organism evidence="11 12">
    <name type="scientific">Peronospora matthiolae</name>
    <dbReference type="NCBI Taxonomy" id="2874970"/>
    <lineage>
        <taxon>Eukaryota</taxon>
        <taxon>Sar</taxon>
        <taxon>Stramenopiles</taxon>
        <taxon>Oomycota</taxon>
        <taxon>Peronosporomycetes</taxon>
        <taxon>Peronosporales</taxon>
        <taxon>Peronosporaceae</taxon>
        <taxon>Peronospora</taxon>
    </lineage>
</organism>
<dbReference type="InterPro" id="IPR008685">
    <property type="entry name" value="Centromere_Mis12"/>
</dbReference>
<dbReference type="Pfam" id="PF05859">
    <property type="entry name" value="Mis12"/>
    <property type="match status" value="1"/>
</dbReference>
<evidence type="ECO:0000256" key="2">
    <source>
        <dbReference type="ARBA" id="ARBA00008643"/>
    </source>
</evidence>
<evidence type="ECO:0000313" key="12">
    <source>
        <dbReference type="Proteomes" id="UP001162060"/>
    </source>
</evidence>
<proteinExistence type="inferred from homology"/>
<dbReference type="GO" id="GO:0051301">
    <property type="term" value="P:cell division"/>
    <property type="evidence" value="ECO:0007669"/>
    <property type="project" value="UniProtKB-KW"/>
</dbReference>
<keyword evidence="8" id="KW-0131">Cell cycle</keyword>
<keyword evidence="4" id="KW-0132">Cell division</keyword>
<dbReference type="PANTHER" id="PTHR14527">
    <property type="entry name" value="PROTEIN MIS12 HOMOLOG"/>
    <property type="match status" value="1"/>
</dbReference>
<reference evidence="11" key="1">
    <citation type="submission" date="2024-01" db="EMBL/GenBank/DDBJ databases">
        <authorList>
            <person name="Webb A."/>
        </authorList>
    </citation>
    <scope>NUCLEOTIDE SEQUENCE</scope>
    <source>
        <strain evidence="11">Pm1</strain>
    </source>
</reference>
<comment type="caution">
    <text evidence="11">The sequence shown here is derived from an EMBL/GenBank/DDBJ whole genome shotgun (WGS) entry which is preliminary data.</text>
</comment>
<dbReference type="AlphaFoldDB" id="A0AAV1TKU0"/>
<dbReference type="EMBL" id="CAKLBY020000066">
    <property type="protein sequence ID" value="CAK7922814.1"/>
    <property type="molecule type" value="Genomic_DNA"/>
</dbReference>
<evidence type="ECO:0000256" key="5">
    <source>
        <dbReference type="ARBA" id="ARBA00022776"/>
    </source>
</evidence>
<comment type="similarity">
    <text evidence="2">Belongs to the mis12 family.</text>
</comment>
<dbReference type="GO" id="GO:0005634">
    <property type="term" value="C:nucleus"/>
    <property type="evidence" value="ECO:0007669"/>
    <property type="project" value="InterPro"/>
</dbReference>
<evidence type="ECO:0000256" key="9">
    <source>
        <dbReference type="ARBA" id="ARBA00023328"/>
    </source>
</evidence>
<name>A0AAV1TKU0_9STRA</name>
<evidence type="ECO:0000256" key="1">
    <source>
        <dbReference type="ARBA" id="ARBA00004629"/>
    </source>
</evidence>
<evidence type="ECO:0000256" key="3">
    <source>
        <dbReference type="ARBA" id="ARBA00022454"/>
    </source>
</evidence>
<evidence type="ECO:0000256" key="6">
    <source>
        <dbReference type="ARBA" id="ARBA00022838"/>
    </source>
</evidence>
<gene>
    <name evidence="11" type="ORF">PM001_LOCUS7985</name>
</gene>
<feature type="region of interest" description="Disordered" evidence="10">
    <location>
        <begin position="106"/>
        <end position="134"/>
    </location>
</feature>
<evidence type="ECO:0000313" key="11">
    <source>
        <dbReference type="EMBL" id="CAK7922814.1"/>
    </source>
</evidence>
<evidence type="ECO:0000256" key="8">
    <source>
        <dbReference type="ARBA" id="ARBA00023306"/>
    </source>
</evidence>
<protein>
    <submittedName>
        <fullName evidence="11">Uncharacterized protein</fullName>
    </submittedName>
</protein>
<dbReference type="GO" id="GO:0000444">
    <property type="term" value="C:MIS12/MIND type complex"/>
    <property type="evidence" value="ECO:0007669"/>
    <property type="project" value="TreeGrafter"/>
</dbReference>
<dbReference type="Proteomes" id="UP001162060">
    <property type="component" value="Unassembled WGS sequence"/>
</dbReference>
<keyword evidence="9" id="KW-0137">Centromere</keyword>
<keyword evidence="7" id="KW-0175">Coiled coil</keyword>
<keyword evidence="6" id="KW-0995">Kinetochore</keyword>
<dbReference type="GO" id="GO:0051382">
    <property type="term" value="P:kinetochore assembly"/>
    <property type="evidence" value="ECO:0007669"/>
    <property type="project" value="TreeGrafter"/>
</dbReference>
<evidence type="ECO:0000256" key="10">
    <source>
        <dbReference type="SAM" id="MobiDB-lite"/>
    </source>
</evidence>
<accession>A0AAV1TKU0</accession>
<comment type="subcellular location">
    <subcellularLocation>
        <location evidence="1">Chromosome</location>
        <location evidence="1">Centromere</location>
        <location evidence="1">Kinetochore</location>
    </subcellularLocation>
</comment>